<comment type="similarity">
    <text evidence="1">Belongs to the peptidase S1C family.</text>
</comment>
<name>A0ABY5SU98_9SPHN</name>
<dbReference type="PANTHER" id="PTHR43343">
    <property type="entry name" value="PEPTIDASE S12"/>
    <property type="match status" value="1"/>
</dbReference>
<protein>
    <submittedName>
        <fullName evidence="5">Serine protease</fullName>
    </submittedName>
</protein>
<evidence type="ECO:0000256" key="3">
    <source>
        <dbReference type="ARBA" id="ARBA00022801"/>
    </source>
</evidence>
<dbReference type="EMBL" id="CP092471">
    <property type="protein sequence ID" value="UVI38077.1"/>
    <property type="molecule type" value="Genomic_DNA"/>
</dbReference>
<dbReference type="PRINTS" id="PR00834">
    <property type="entry name" value="PROTEASES2C"/>
</dbReference>
<gene>
    <name evidence="5" type="ORF">L1F33_07265</name>
</gene>
<dbReference type="Proteomes" id="UP001065265">
    <property type="component" value="Chromosome"/>
</dbReference>
<evidence type="ECO:0000313" key="5">
    <source>
        <dbReference type="EMBL" id="UVI38077.1"/>
    </source>
</evidence>
<evidence type="ECO:0000256" key="2">
    <source>
        <dbReference type="ARBA" id="ARBA00022670"/>
    </source>
</evidence>
<dbReference type="GO" id="GO:0008233">
    <property type="term" value="F:peptidase activity"/>
    <property type="evidence" value="ECO:0007669"/>
    <property type="project" value="UniProtKB-KW"/>
</dbReference>
<dbReference type="Pfam" id="PF13365">
    <property type="entry name" value="Trypsin_2"/>
    <property type="match status" value="1"/>
</dbReference>
<dbReference type="Gene3D" id="2.40.10.10">
    <property type="entry name" value="Trypsin-like serine proteases"/>
    <property type="match status" value="2"/>
</dbReference>
<dbReference type="SUPFAM" id="SSF50494">
    <property type="entry name" value="Trypsin-like serine proteases"/>
    <property type="match status" value="1"/>
</dbReference>
<dbReference type="InterPro" id="IPR001940">
    <property type="entry name" value="Peptidase_S1C"/>
</dbReference>
<dbReference type="PANTHER" id="PTHR43343:SF3">
    <property type="entry name" value="PROTEASE DO-LIKE 8, CHLOROPLASTIC"/>
    <property type="match status" value="1"/>
</dbReference>
<feature type="region of interest" description="Disordered" evidence="4">
    <location>
        <begin position="288"/>
        <end position="308"/>
    </location>
</feature>
<dbReference type="RefSeq" id="WP_265557275.1">
    <property type="nucleotide sequence ID" value="NZ_CP092471.1"/>
</dbReference>
<dbReference type="InterPro" id="IPR051201">
    <property type="entry name" value="Chloro_Bact_Ser_Proteases"/>
</dbReference>
<keyword evidence="2 5" id="KW-0645">Protease</keyword>
<accession>A0ABY5SU98</accession>
<evidence type="ECO:0000256" key="1">
    <source>
        <dbReference type="ARBA" id="ARBA00010541"/>
    </source>
</evidence>
<reference evidence="5" key="1">
    <citation type="submission" date="2022-02" db="EMBL/GenBank/DDBJ databases">
        <title>Qipengyuania spongiae sp. nov., isolated from marine sponge.</title>
        <authorList>
            <person name="Li Z."/>
            <person name="Zhang M."/>
        </authorList>
    </citation>
    <scope>NUCLEOTIDE SEQUENCE</scope>
    <source>
        <strain evidence="5">PHS-Z21</strain>
    </source>
</reference>
<keyword evidence="3" id="KW-0378">Hydrolase</keyword>
<dbReference type="InterPro" id="IPR009003">
    <property type="entry name" value="Peptidase_S1_PA"/>
</dbReference>
<evidence type="ECO:0000313" key="6">
    <source>
        <dbReference type="Proteomes" id="UP001065265"/>
    </source>
</evidence>
<proteinExistence type="inferred from homology"/>
<dbReference type="InterPro" id="IPR043504">
    <property type="entry name" value="Peptidase_S1_PA_chymotrypsin"/>
</dbReference>
<sequence>MQRRISLPDRLRIPKLAVNVASAVMPAAMVRIFACLAAFCALVLAGSARAEPADIDAAARGVVRVIVFGTDGEELYPVGHGTGFAVADGRIVTNAHVVRDVIRDDGLAIGIVPSDGGEAVAGRIVALSPRNDLALIAVEGTLRLPPLTLASGTAGDSGEVYSVGYPMNVDKAQGLGAGDIFQAQPPVKSRGFLSGTRPSRQFDTILHTAPIARGNSGGPLLDGCGRVLGVNSFGADSGGSDAEFFFAVSNRELLPFLRANGITPRINDAACRSLADLDAEERARAEAEQDRARAALASRSEEQREKRERARFEAEMQVLGERDDRLLGAFALLLVAAGLAWWALEKRPAPGLDEDGIEQRGLAAWPVRNRVAAGAAIALAGIAVLLHLTRPGIEEVDRRIASATGADSGEGTDGSPAASAGTRRYVCTLDARRSRVTGAETDDIAFEWSPEGCVNGRTQYGYDAGSWSRVLVPNDEQAVSVNSFDPDRRVFRTERYLLGRSAMGAARSARGDYSAPSCEAPDASTVLGERQSAVLATLPDQPNERLVYDCRVTSE</sequence>
<keyword evidence="6" id="KW-1185">Reference proteome</keyword>
<evidence type="ECO:0000256" key="4">
    <source>
        <dbReference type="SAM" id="MobiDB-lite"/>
    </source>
</evidence>
<organism evidence="5 6">
    <name type="scientific">Qipengyuania spongiae</name>
    <dbReference type="NCBI Taxonomy" id="2909673"/>
    <lineage>
        <taxon>Bacteria</taxon>
        <taxon>Pseudomonadati</taxon>
        <taxon>Pseudomonadota</taxon>
        <taxon>Alphaproteobacteria</taxon>
        <taxon>Sphingomonadales</taxon>
        <taxon>Erythrobacteraceae</taxon>
        <taxon>Qipengyuania</taxon>
    </lineage>
</organism>
<dbReference type="GO" id="GO:0006508">
    <property type="term" value="P:proteolysis"/>
    <property type="evidence" value="ECO:0007669"/>
    <property type="project" value="UniProtKB-KW"/>
</dbReference>